<keyword evidence="7 9" id="KW-1133">Transmembrane helix</keyword>
<proteinExistence type="inferred from homology"/>
<feature type="transmembrane region" description="Helical" evidence="9">
    <location>
        <begin position="57"/>
        <end position="80"/>
    </location>
</feature>
<keyword evidence="10" id="KW-0934">Plastid</keyword>
<keyword evidence="8 9" id="KW-0472">Membrane</keyword>
<evidence type="ECO:0000256" key="3">
    <source>
        <dbReference type="ARBA" id="ARBA00008198"/>
    </source>
</evidence>
<dbReference type="GO" id="GO:0009522">
    <property type="term" value="C:photosystem I"/>
    <property type="evidence" value="ECO:0007669"/>
    <property type="project" value="InterPro"/>
</dbReference>
<keyword evidence="10" id="KW-0150">Chloroplast</keyword>
<comment type="similarity">
    <text evidence="3 9">Belongs to the Ycf4 family.</text>
</comment>
<dbReference type="EMBL" id="KJ746601">
    <property type="protein sequence ID" value="AID67818.1"/>
    <property type="molecule type" value="Genomic_DNA"/>
</dbReference>
<evidence type="ECO:0000256" key="1">
    <source>
        <dbReference type="ARBA" id="ARBA00002862"/>
    </source>
</evidence>
<evidence type="ECO:0000256" key="7">
    <source>
        <dbReference type="ARBA" id="ARBA00022989"/>
    </source>
</evidence>
<evidence type="ECO:0000256" key="8">
    <source>
        <dbReference type="ARBA" id="ARBA00023136"/>
    </source>
</evidence>
<reference evidence="10" key="1">
    <citation type="journal article" date="2014" name="BMC Genomics">
        <title>Six newly sequenced chloroplast genomes from prasinophyte green algae provide insights into the relationships among prasinophyte lineages and the diversity of streamlined genome architecture in picoplanktonic species.</title>
        <authorList>
            <person name="Lemieux C."/>
            <person name="Otis C."/>
            <person name="Turmel M."/>
        </authorList>
    </citation>
    <scope>NUCLEOTIDE SEQUENCE</scope>
</reference>
<dbReference type="Pfam" id="PF02392">
    <property type="entry name" value="Ycf4"/>
    <property type="match status" value="1"/>
</dbReference>
<geneLocation type="chloroplast" evidence="10"/>
<comment type="subcellular location">
    <subcellularLocation>
        <location evidence="2">Membrane</location>
        <topology evidence="2">Multi-pass membrane protein</topology>
    </subcellularLocation>
    <subcellularLocation>
        <location evidence="9">Plastid</location>
        <location evidence="9">Chloroplast thylakoid membrane</location>
        <topology evidence="9">Multi-pass membrane protein</topology>
    </subcellularLocation>
</comment>
<gene>
    <name evidence="9 10" type="primary">ycf4</name>
</gene>
<keyword evidence="9" id="KW-0793">Thylakoid</keyword>
<evidence type="ECO:0000256" key="4">
    <source>
        <dbReference type="ARBA" id="ARBA00015395"/>
    </source>
</evidence>
<dbReference type="HAMAP" id="MF_00437">
    <property type="entry name" value="Ycf4"/>
    <property type="match status" value="1"/>
</dbReference>
<sequence>MNATELKKVVPVRGSRRLSNLVTAGIVLLGSLGFLGAGLFSYLGWVSSITFFPQGLVMTFYGLVGLALGLYLGLTIYWAVGEGFNEFDLENQKVRIFRYGFPGKSRSINLEFNMNEVESVKLETEPRQTLYLRLKGKRQYPLTNEFEPSSLASLEEKATELARFLKVPVEGLP</sequence>
<name>A0A088CIR4_9CHLO</name>
<protein>
    <recommendedName>
        <fullName evidence="4 9">Photosystem I assembly protein Ycf4</fullName>
    </recommendedName>
</protein>
<dbReference type="AlphaFoldDB" id="A0A088CIR4"/>
<evidence type="ECO:0000256" key="2">
    <source>
        <dbReference type="ARBA" id="ARBA00004141"/>
    </source>
</evidence>
<dbReference type="GO" id="GO:0015979">
    <property type="term" value="P:photosynthesis"/>
    <property type="evidence" value="ECO:0007669"/>
    <property type="project" value="UniProtKB-UniRule"/>
</dbReference>
<organism evidence="10">
    <name type="scientific">Chloropicon primus</name>
    <dbReference type="NCBI Taxonomy" id="1764295"/>
    <lineage>
        <taxon>Eukaryota</taxon>
        <taxon>Viridiplantae</taxon>
        <taxon>Chlorophyta</taxon>
        <taxon>Chloropicophyceae</taxon>
        <taxon>Chloropicales</taxon>
        <taxon>Chloropicaceae</taxon>
        <taxon>Chloropicon</taxon>
    </lineage>
</organism>
<evidence type="ECO:0000256" key="5">
    <source>
        <dbReference type="ARBA" id="ARBA00022531"/>
    </source>
</evidence>
<evidence type="ECO:0000256" key="9">
    <source>
        <dbReference type="HAMAP-Rule" id="MF_00437"/>
    </source>
</evidence>
<dbReference type="GO" id="GO:0009535">
    <property type="term" value="C:chloroplast thylakoid membrane"/>
    <property type="evidence" value="ECO:0007669"/>
    <property type="project" value="UniProtKB-SubCell"/>
</dbReference>
<accession>A0A088CIR4</accession>
<evidence type="ECO:0000313" key="10">
    <source>
        <dbReference type="EMBL" id="AID67818.1"/>
    </source>
</evidence>
<comment type="function">
    <text evidence="1 9">Seems to be required for the assembly of the photosystem I complex.</text>
</comment>
<feature type="transmembrane region" description="Helical" evidence="9">
    <location>
        <begin position="21"/>
        <end position="45"/>
    </location>
</feature>
<keyword evidence="6 9" id="KW-0812">Transmembrane</keyword>
<keyword evidence="5 9" id="KW-0602">Photosynthesis</keyword>
<dbReference type="InterPro" id="IPR003359">
    <property type="entry name" value="PSI_Ycf4_assembly"/>
</dbReference>
<evidence type="ECO:0000256" key="6">
    <source>
        <dbReference type="ARBA" id="ARBA00022692"/>
    </source>
</evidence>